<protein>
    <recommendedName>
        <fullName evidence="4">Epoxide hydrolase N-terminal domain-containing protein</fullName>
    </recommendedName>
</protein>
<evidence type="ECO:0000313" key="5">
    <source>
        <dbReference type="EMBL" id="KAK5148302.1"/>
    </source>
</evidence>
<dbReference type="PIRSF" id="PIRSF001112">
    <property type="entry name" value="Epoxide_hydrolase"/>
    <property type="match status" value="1"/>
</dbReference>
<dbReference type="InterPro" id="IPR016292">
    <property type="entry name" value="Epoxide_hydrolase"/>
</dbReference>
<evidence type="ECO:0000256" key="2">
    <source>
        <dbReference type="ARBA" id="ARBA00022797"/>
    </source>
</evidence>
<gene>
    <name evidence="5" type="ORF">LTR32_000343</name>
</gene>
<dbReference type="Pfam" id="PF06441">
    <property type="entry name" value="EHN"/>
    <property type="match status" value="1"/>
</dbReference>
<name>A0ABR0LGB7_9PEZI</name>
<dbReference type="InterPro" id="IPR000639">
    <property type="entry name" value="Epox_hydrolase-like"/>
</dbReference>
<dbReference type="PANTHER" id="PTHR21661">
    <property type="entry name" value="EPOXIDE HYDROLASE 1-RELATED"/>
    <property type="match status" value="1"/>
</dbReference>
<keyword evidence="2" id="KW-0058">Aromatic hydrocarbons catabolism</keyword>
<accession>A0ABR0LGB7</accession>
<keyword evidence="3" id="KW-0378">Hydrolase</keyword>
<evidence type="ECO:0000313" key="6">
    <source>
        <dbReference type="Proteomes" id="UP001308179"/>
    </source>
</evidence>
<dbReference type="PRINTS" id="PR00412">
    <property type="entry name" value="EPOXHYDRLASE"/>
</dbReference>
<evidence type="ECO:0000256" key="1">
    <source>
        <dbReference type="ARBA" id="ARBA00010088"/>
    </source>
</evidence>
<proteinExistence type="inferred from homology"/>
<comment type="caution">
    <text evidence="5">The sequence shown here is derived from an EMBL/GenBank/DDBJ whole genome shotgun (WGS) entry which is preliminary data.</text>
</comment>
<dbReference type="InterPro" id="IPR010497">
    <property type="entry name" value="Epoxide_hydro_N"/>
</dbReference>
<comment type="similarity">
    <text evidence="1">Belongs to the peptidase S33 family.</text>
</comment>
<feature type="domain" description="Epoxide hydrolase N-terminal" evidence="4">
    <location>
        <begin position="3"/>
        <end position="111"/>
    </location>
</feature>
<organism evidence="5 6">
    <name type="scientific">Rachicladosporium monterosium</name>
    <dbReference type="NCBI Taxonomy" id="1507873"/>
    <lineage>
        <taxon>Eukaryota</taxon>
        <taxon>Fungi</taxon>
        <taxon>Dikarya</taxon>
        <taxon>Ascomycota</taxon>
        <taxon>Pezizomycotina</taxon>
        <taxon>Dothideomycetes</taxon>
        <taxon>Dothideomycetidae</taxon>
        <taxon>Cladosporiales</taxon>
        <taxon>Cladosporiaceae</taxon>
        <taxon>Rachicladosporium</taxon>
    </lineage>
</organism>
<evidence type="ECO:0000256" key="3">
    <source>
        <dbReference type="ARBA" id="ARBA00022801"/>
    </source>
</evidence>
<evidence type="ECO:0000259" key="4">
    <source>
        <dbReference type="Pfam" id="PF06441"/>
    </source>
</evidence>
<keyword evidence="6" id="KW-1185">Reference proteome</keyword>
<dbReference type="Gene3D" id="3.40.50.1820">
    <property type="entry name" value="alpha/beta hydrolase"/>
    <property type="match status" value="1"/>
</dbReference>
<dbReference type="Proteomes" id="UP001308179">
    <property type="component" value="Unassembled WGS sequence"/>
</dbReference>
<sequence>MAAYTINIPDDKIAALKQKLSQATFPDELEGTGNEYGAPLAEVKRLTEYWKTSYDWKAAEAKLNALPNFRKSIKVDGFPALDIHYLHQPSDSPDAIPLLFCHGWPGSYIEVTKMLESLKQSIDGVSFHVVAPSLPNFAWSEGPKQRGFGLKQYAEVNHRLMHSLGYPKYVTQGGDWGFYITRAMGLLYPQSVMASHINMIRASPPTWSSHPLLALQHALQPYSQREKEGFERSKWFNEEGNGYRVLQCTKPQTVGYALTDSPVSNVHEYGGPRVLRSRVL</sequence>
<reference evidence="5 6" key="1">
    <citation type="submission" date="2023-08" db="EMBL/GenBank/DDBJ databases">
        <title>Black Yeasts Isolated from many extreme environments.</title>
        <authorList>
            <person name="Coleine C."/>
            <person name="Stajich J.E."/>
            <person name="Selbmann L."/>
        </authorList>
    </citation>
    <scope>NUCLEOTIDE SEQUENCE [LARGE SCALE GENOMIC DNA]</scope>
    <source>
        <strain evidence="5 6">CCFEE 5386</strain>
    </source>
</reference>
<dbReference type="SUPFAM" id="SSF53474">
    <property type="entry name" value="alpha/beta-Hydrolases"/>
    <property type="match status" value="1"/>
</dbReference>
<dbReference type="InterPro" id="IPR029058">
    <property type="entry name" value="AB_hydrolase_fold"/>
</dbReference>
<dbReference type="EMBL" id="JAVRRR010000009">
    <property type="protein sequence ID" value="KAK5148302.1"/>
    <property type="molecule type" value="Genomic_DNA"/>
</dbReference>
<dbReference type="PANTHER" id="PTHR21661:SF35">
    <property type="entry name" value="EPOXIDE HYDROLASE"/>
    <property type="match status" value="1"/>
</dbReference>